<protein>
    <submittedName>
        <fullName evidence="2">Uncharacterized protein</fullName>
    </submittedName>
</protein>
<evidence type="ECO:0000256" key="1">
    <source>
        <dbReference type="SAM" id="MobiDB-lite"/>
    </source>
</evidence>
<organism evidence="2 3">
    <name type="scientific">Alectoria fallacina</name>
    <dbReference type="NCBI Taxonomy" id="1903189"/>
    <lineage>
        <taxon>Eukaryota</taxon>
        <taxon>Fungi</taxon>
        <taxon>Dikarya</taxon>
        <taxon>Ascomycota</taxon>
        <taxon>Pezizomycotina</taxon>
        <taxon>Lecanoromycetes</taxon>
        <taxon>OSLEUM clade</taxon>
        <taxon>Lecanoromycetidae</taxon>
        <taxon>Lecanorales</taxon>
        <taxon>Lecanorineae</taxon>
        <taxon>Parmeliaceae</taxon>
        <taxon>Alectoria</taxon>
    </lineage>
</organism>
<name>A0A8H3EU00_9LECA</name>
<accession>A0A8H3EU00</accession>
<feature type="region of interest" description="Disordered" evidence="1">
    <location>
        <begin position="168"/>
        <end position="191"/>
    </location>
</feature>
<dbReference type="OrthoDB" id="5386050at2759"/>
<evidence type="ECO:0000313" key="3">
    <source>
        <dbReference type="Proteomes" id="UP000664203"/>
    </source>
</evidence>
<dbReference type="EMBL" id="CAJPDR010000041">
    <property type="protein sequence ID" value="CAF9910247.1"/>
    <property type="molecule type" value="Genomic_DNA"/>
</dbReference>
<proteinExistence type="predicted"/>
<sequence length="316" mass="34676">MEGDRREQYLHRGVPQHDEEQGNMWSYGHPGGNVAPQYINNGGSLIQAGGRGNMQSSNTLPPIDSSAIIDRRYTGHSGGDVVPHHINNSGSLVPKQTEELLDLLEQWDSLLRSQQRARTSALKDVSELTHELGVRGVVDINMSTTVSIIRQDYRALDQDINNMMKIGVRPSTTQPEDRTGINSSIVRPSNIGAGHSHSTGLGLAYHSIIETSQSASVNPSGSAPAGARMPLRTEVCGMVIPPPTNPPGRPERRSKQDTSHFKFRCIICNEAFRDHRRVYTHFPSCVKRNGNPNGASWYDDASIDEANLPDGVLEEN</sequence>
<feature type="region of interest" description="Disordered" evidence="1">
    <location>
        <begin position="238"/>
        <end position="257"/>
    </location>
</feature>
<dbReference type="Proteomes" id="UP000664203">
    <property type="component" value="Unassembled WGS sequence"/>
</dbReference>
<keyword evidence="3" id="KW-1185">Reference proteome</keyword>
<dbReference type="AlphaFoldDB" id="A0A8H3EU00"/>
<gene>
    <name evidence="2" type="ORF">ALECFALPRED_006437</name>
</gene>
<reference evidence="2" key="1">
    <citation type="submission" date="2021-03" db="EMBL/GenBank/DDBJ databases">
        <authorList>
            <person name="Tagirdzhanova G."/>
        </authorList>
    </citation>
    <scope>NUCLEOTIDE SEQUENCE</scope>
</reference>
<comment type="caution">
    <text evidence="2">The sequence shown here is derived from an EMBL/GenBank/DDBJ whole genome shotgun (WGS) entry which is preliminary data.</text>
</comment>
<evidence type="ECO:0000313" key="2">
    <source>
        <dbReference type="EMBL" id="CAF9910247.1"/>
    </source>
</evidence>
<feature type="compositionally biased region" description="Polar residues" evidence="1">
    <location>
        <begin position="170"/>
        <end position="187"/>
    </location>
</feature>